<gene>
    <name evidence="2" type="ORF">NC653_024170</name>
    <name evidence="3" type="ORF">NC653_024371</name>
</gene>
<dbReference type="Proteomes" id="UP001164929">
    <property type="component" value="Chromosome 10"/>
</dbReference>
<evidence type="ECO:0000313" key="2">
    <source>
        <dbReference type="EMBL" id="KAJ6980732.1"/>
    </source>
</evidence>
<dbReference type="EMBL" id="JAQIZT010000010">
    <property type="protein sequence ID" value="KAJ6980732.1"/>
    <property type="molecule type" value="Genomic_DNA"/>
</dbReference>
<evidence type="ECO:0000256" key="1">
    <source>
        <dbReference type="SAM" id="MobiDB-lite"/>
    </source>
</evidence>
<reference evidence="2" key="1">
    <citation type="journal article" date="2023" name="Mol. Ecol. Resour.">
        <title>Chromosome-level genome assembly of a triploid poplar Populus alba 'Berolinensis'.</title>
        <authorList>
            <person name="Chen S."/>
            <person name="Yu Y."/>
            <person name="Wang X."/>
            <person name="Wang S."/>
            <person name="Zhang T."/>
            <person name="Zhou Y."/>
            <person name="He R."/>
            <person name="Meng N."/>
            <person name="Wang Y."/>
            <person name="Liu W."/>
            <person name="Liu Z."/>
            <person name="Liu J."/>
            <person name="Guo Q."/>
            <person name="Huang H."/>
            <person name="Sederoff R.R."/>
            <person name="Wang G."/>
            <person name="Qu G."/>
            <person name="Chen S."/>
        </authorList>
    </citation>
    <scope>NUCLEOTIDE SEQUENCE</scope>
    <source>
        <strain evidence="2">SC-2020</strain>
    </source>
</reference>
<protein>
    <submittedName>
        <fullName evidence="2">Uncharacterized protein</fullName>
    </submittedName>
</protein>
<keyword evidence="4" id="KW-1185">Reference proteome</keyword>
<evidence type="ECO:0000313" key="4">
    <source>
        <dbReference type="Proteomes" id="UP001164929"/>
    </source>
</evidence>
<comment type="caution">
    <text evidence="2">The sequence shown here is derived from an EMBL/GenBank/DDBJ whole genome shotgun (WGS) entry which is preliminary data.</text>
</comment>
<accession>A0AAD6MAK8</accession>
<sequence>MLPSPSFGRGQIWRGKDSKQSCARQATAVTIPGRRKAGVL</sequence>
<dbReference type="EMBL" id="JAQIZT010000010">
    <property type="protein sequence ID" value="KAJ6980967.1"/>
    <property type="molecule type" value="Genomic_DNA"/>
</dbReference>
<name>A0AAD6MAK8_9ROSI</name>
<evidence type="ECO:0000313" key="3">
    <source>
        <dbReference type="EMBL" id="KAJ6980967.1"/>
    </source>
</evidence>
<feature type="region of interest" description="Disordered" evidence="1">
    <location>
        <begin position="1"/>
        <end position="40"/>
    </location>
</feature>
<organism evidence="2 4">
    <name type="scientific">Populus alba x Populus x berolinensis</name>
    <dbReference type="NCBI Taxonomy" id="444605"/>
    <lineage>
        <taxon>Eukaryota</taxon>
        <taxon>Viridiplantae</taxon>
        <taxon>Streptophyta</taxon>
        <taxon>Embryophyta</taxon>
        <taxon>Tracheophyta</taxon>
        <taxon>Spermatophyta</taxon>
        <taxon>Magnoliopsida</taxon>
        <taxon>eudicotyledons</taxon>
        <taxon>Gunneridae</taxon>
        <taxon>Pentapetalae</taxon>
        <taxon>rosids</taxon>
        <taxon>fabids</taxon>
        <taxon>Malpighiales</taxon>
        <taxon>Salicaceae</taxon>
        <taxon>Saliceae</taxon>
        <taxon>Populus</taxon>
    </lineage>
</organism>
<proteinExistence type="predicted"/>
<dbReference type="AlphaFoldDB" id="A0AAD6MAK8"/>